<reference evidence="2" key="1">
    <citation type="journal article" date="2022" name="Mol. Ecol. Resour.">
        <title>The genomes of chicory, endive, great burdock and yacon provide insights into Asteraceae palaeo-polyploidization history and plant inulin production.</title>
        <authorList>
            <person name="Fan W."/>
            <person name="Wang S."/>
            <person name="Wang H."/>
            <person name="Wang A."/>
            <person name="Jiang F."/>
            <person name="Liu H."/>
            <person name="Zhao H."/>
            <person name="Xu D."/>
            <person name="Zhang Y."/>
        </authorList>
    </citation>
    <scope>NUCLEOTIDE SEQUENCE [LARGE SCALE GENOMIC DNA]</scope>
    <source>
        <strain evidence="2">cv. Punajuju</strain>
    </source>
</reference>
<protein>
    <submittedName>
        <fullName evidence="1">Uncharacterized protein</fullName>
    </submittedName>
</protein>
<gene>
    <name evidence="1" type="ORF">L2E82_24434</name>
</gene>
<dbReference type="Proteomes" id="UP001055811">
    <property type="component" value="Linkage Group LG04"/>
</dbReference>
<evidence type="ECO:0000313" key="2">
    <source>
        <dbReference type="Proteomes" id="UP001055811"/>
    </source>
</evidence>
<reference evidence="1 2" key="2">
    <citation type="journal article" date="2022" name="Mol. Ecol. Resour.">
        <title>The genomes of chicory, endive, great burdock and yacon provide insights into Asteraceae paleo-polyploidization history and plant inulin production.</title>
        <authorList>
            <person name="Fan W."/>
            <person name="Wang S."/>
            <person name="Wang H."/>
            <person name="Wang A."/>
            <person name="Jiang F."/>
            <person name="Liu H."/>
            <person name="Zhao H."/>
            <person name="Xu D."/>
            <person name="Zhang Y."/>
        </authorList>
    </citation>
    <scope>NUCLEOTIDE SEQUENCE [LARGE SCALE GENOMIC DNA]</scope>
    <source>
        <strain evidence="2">cv. Punajuju</strain>
        <tissue evidence="1">Leaves</tissue>
    </source>
</reference>
<accession>A0ACB9E113</accession>
<evidence type="ECO:0000313" key="1">
    <source>
        <dbReference type="EMBL" id="KAI3752406.1"/>
    </source>
</evidence>
<proteinExistence type="predicted"/>
<organism evidence="1 2">
    <name type="scientific">Cichorium intybus</name>
    <name type="common">Chicory</name>
    <dbReference type="NCBI Taxonomy" id="13427"/>
    <lineage>
        <taxon>Eukaryota</taxon>
        <taxon>Viridiplantae</taxon>
        <taxon>Streptophyta</taxon>
        <taxon>Embryophyta</taxon>
        <taxon>Tracheophyta</taxon>
        <taxon>Spermatophyta</taxon>
        <taxon>Magnoliopsida</taxon>
        <taxon>eudicotyledons</taxon>
        <taxon>Gunneridae</taxon>
        <taxon>Pentapetalae</taxon>
        <taxon>asterids</taxon>
        <taxon>campanulids</taxon>
        <taxon>Asterales</taxon>
        <taxon>Asteraceae</taxon>
        <taxon>Cichorioideae</taxon>
        <taxon>Cichorieae</taxon>
        <taxon>Cichoriinae</taxon>
        <taxon>Cichorium</taxon>
    </lineage>
</organism>
<dbReference type="EMBL" id="CM042012">
    <property type="protein sequence ID" value="KAI3752406.1"/>
    <property type="molecule type" value="Genomic_DNA"/>
</dbReference>
<keyword evidence="2" id="KW-1185">Reference proteome</keyword>
<comment type="caution">
    <text evidence="1">The sequence shown here is derived from an EMBL/GenBank/DDBJ whole genome shotgun (WGS) entry which is preliminary data.</text>
</comment>
<name>A0ACB9E113_CICIN</name>
<sequence>MMLHETSGCGGNCAHPFATDYVYCINTDPSTKGYAYIPQDLNKYHFFQYTNSEPYDLIMSENELPVSVQPQHEQETLKYLDVVQKAAQNAVPYVSKAYDYAKQNSGSLKPSVETIEGTLKSVVAPAIDTFHDVPVEVLKVAYRKVDECVTKAKSSTVASDIKNVGVVLTASGLAKTAYTKIEPTAKELLGKCEPVAEQHAASAWQSLNKMPLFRSVAKAVIPTAAYVSEKYNKTVQQTAEEGYKVSTYLPLVPTEKIGKVFKAPEQEEEAETLVPSGAEGAVVAR</sequence>